<reference evidence="1 2" key="2">
    <citation type="journal article" date="2012" name="Stand. Genomic Sci.">
        <title>Complete genome sequence of the orange-red pigmented, radioresistant Deinococcus proteolyticus type strain (MRP(T)).</title>
        <authorList>
            <person name="Copeland A."/>
            <person name="Zeytun A."/>
            <person name="Yassawong M."/>
            <person name="Nolan M."/>
            <person name="Lucas S."/>
            <person name="Hammon N."/>
            <person name="Deshpande S."/>
            <person name="Cheng J.F."/>
            <person name="Han C."/>
            <person name="Tapia R."/>
            <person name="Goodwin L.A."/>
            <person name="Pitluck S."/>
            <person name="Mavromatis K."/>
            <person name="Liolios K."/>
            <person name="Pagani I."/>
            <person name="Ivanova N."/>
            <person name="Mikhailova N."/>
            <person name="Pati A."/>
            <person name="Chen A."/>
            <person name="Palaniappan K."/>
            <person name="Land M."/>
            <person name="Hauser L."/>
            <person name="Jeffries C.D."/>
            <person name="Brambilla E.M."/>
            <person name="Rohde M."/>
            <person name="Sikorski J."/>
            <person name="Pukall R."/>
            <person name="Goker M."/>
            <person name="Detter J.C."/>
            <person name="Woyke T."/>
            <person name="Bristow J."/>
            <person name="Eisen J.A."/>
            <person name="Markowitz V."/>
            <person name="Hugenholtz P."/>
            <person name="Kyrpides N.C."/>
            <person name="Klenk H.P."/>
            <person name="Lapidus A."/>
        </authorList>
    </citation>
    <scope>NUCLEOTIDE SEQUENCE [LARGE SCALE GENOMIC DNA]</scope>
    <source>
        <strain evidence="2">ATCC 35074 / DSM 20540 / JCM 6276 / NBRC 101906 / NCIMB 13154 / VKM Ac-1939 / CCM 2703 / MRP</strain>
        <plasmid evidence="2">Plasmid pDEIPR02</plasmid>
    </source>
</reference>
<geneLocation type="plasmid" evidence="1 2">
    <name>pDEIPR02</name>
</geneLocation>
<keyword evidence="1" id="KW-0614">Plasmid</keyword>
<evidence type="ECO:0000313" key="2">
    <source>
        <dbReference type="Proteomes" id="UP000007718"/>
    </source>
</evidence>
<name>F0RQ96_DEIPM</name>
<dbReference type="HOGENOM" id="CLU_2394851_0_0_0"/>
<dbReference type="RefSeq" id="WP_013615809.1">
    <property type="nucleotide sequence ID" value="NC_015162.1"/>
</dbReference>
<reference evidence="2" key="1">
    <citation type="submission" date="2011-02" db="EMBL/GenBank/DDBJ databases">
        <title>The complete sequence of plasmid2 of Deinococcus proteolyticus DSM 20540.</title>
        <authorList>
            <consortium name="US DOE Joint Genome Institute (JGI-PGF)"/>
            <person name="Lucas S."/>
            <person name="Copeland A."/>
            <person name="Lapidus A."/>
            <person name="Bruce D."/>
            <person name="Goodwin L."/>
            <person name="Pitluck S."/>
            <person name="Kyrpides N."/>
            <person name="Mavromatis K."/>
            <person name="Pagani I."/>
            <person name="Ivanova N."/>
            <person name="Ovchinnikova G."/>
            <person name="Zeytun A."/>
            <person name="Detter J.C."/>
            <person name="Han C."/>
            <person name="Land M."/>
            <person name="Hauser L."/>
            <person name="Markowitz V."/>
            <person name="Cheng J.-F."/>
            <person name="Hugenholtz P."/>
            <person name="Woyke T."/>
            <person name="Wu D."/>
            <person name="Pukall R."/>
            <person name="Steenblock K."/>
            <person name="Brambilla E."/>
            <person name="Klenk H.-P."/>
            <person name="Eisen J.A."/>
        </authorList>
    </citation>
    <scope>NUCLEOTIDE SEQUENCE [LARGE SCALE GENOMIC DNA]</scope>
    <source>
        <strain evidence="2">ATCC 35074 / DSM 20540 / JCM 6276 / NBRC 101906 / NCIMB 13154 / VKM Ac-1939 / CCM 2703 / MRP</strain>
        <plasmid evidence="2">Plasmid pDEIPR02</plasmid>
    </source>
</reference>
<sequence>MNLACVLDAIHREKRAVMGELDAPGPWADDELLREHLALLDWLLRRTVQARSLRDVFAAFAEAERHTNSCFAVYAREIRQDLQFLRRDIGDAL</sequence>
<evidence type="ECO:0000313" key="1">
    <source>
        <dbReference type="EMBL" id="ADY27455.1"/>
    </source>
</evidence>
<protein>
    <submittedName>
        <fullName evidence="1">Uncharacterized protein</fullName>
    </submittedName>
</protein>
<accession>F0RQ96</accession>
<keyword evidence="2" id="KW-1185">Reference proteome</keyword>
<dbReference type="Proteomes" id="UP000007718">
    <property type="component" value="Plasmid pDEIPR02"/>
</dbReference>
<dbReference type="EMBL" id="CP002538">
    <property type="protein sequence ID" value="ADY27455.1"/>
    <property type="molecule type" value="Genomic_DNA"/>
</dbReference>
<gene>
    <name evidence="1" type="ordered locus">Deipr_2330</name>
</gene>
<proteinExistence type="predicted"/>
<dbReference type="KEGG" id="dpt:Deipr_2330"/>
<dbReference type="AlphaFoldDB" id="F0RQ96"/>
<organism evidence="1 2">
    <name type="scientific">Deinococcus proteolyticus (strain ATCC 35074 / DSM 20540 / JCM 6276 / NBRC 101906 / NCIMB 13154 / VKM Ac-1939 / CCM 2703 / MRP)</name>
    <dbReference type="NCBI Taxonomy" id="693977"/>
    <lineage>
        <taxon>Bacteria</taxon>
        <taxon>Thermotogati</taxon>
        <taxon>Deinococcota</taxon>
        <taxon>Deinococci</taxon>
        <taxon>Deinococcales</taxon>
        <taxon>Deinococcaceae</taxon>
        <taxon>Deinococcus</taxon>
    </lineage>
</organism>